<evidence type="ECO:0000256" key="1">
    <source>
        <dbReference type="ARBA" id="ARBA00004117"/>
    </source>
</evidence>
<dbReference type="GO" id="GO:0071973">
    <property type="term" value="P:bacterial-type flagellum-dependent cell motility"/>
    <property type="evidence" value="ECO:0007669"/>
    <property type="project" value="InterPro"/>
</dbReference>
<comment type="similarity">
    <text evidence="2 4">Belongs to the FliE family.</text>
</comment>
<dbReference type="GO" id="GO:0005198">
    <property type="term" value="F:structural molecule activity"/>
    <property type="evidence" value="ECO:0007669"/>
    <property type="project" value="UniProtKB-UniRule"/>
</dbReference>
<keyword evidence="6" id="KW-0969">Cilium</keyword>
<proteinExistence type="inferred from homology"/>
<keyword evidence="6" id="KW-0966">Cell projection</keyword>
<dbReference type="PANTHER" id="PTHR34653">
    <property type="match status" value="1"/>
</dbReference>
<dbReference type="GO" id="GO:0003774">
    <property type="term" value="F:cytoskeletal motor activity"/>
    <property type="evidence" value="ECO:0007669"/>
    <property type="project" value="InterPro"/>
</dbReference>
<evidence type="ECO:0000313" key="6">
    <source>
        <dbReference type="EMBL" id="NBJ93520.1"/>
    </source>
</evidence>
<dbReference type="NCBIfam" id="TIGR00205">
    <property type="entry name" value="fliE"/>
    <property type="match status" value="1"/>
</dbReference>
<protein>
    <recommendedName>
        <fullName evidence="4 5">Flagellar hook-basal body complex protein FliE</fullName>
    </recommendedName>
</protein>
<evidence type="ECO:0000256" key="5">
    <source>
        <dbReference type="NCBIfam" id="TIGR00205"/>
    </source>
</evidence>
<dbReference type="Pfam" id="PF02049">
    <property type="entry name" value="FliE"/>
    <property type="match status" value="1"/>
</dbReference>
<keyword evidence="6" id="KW-0282">Flagellum</keyword>
<keyword evidence="7" id="KW-1185">Reference proteome</keyword>
<comment type="caution">
    <text evidence="6">The sequence shown here is derived from an EMBL/GenBank/DDBJ whole genome shotgun (WGS) entry which is preliminary data.</text>
</comment>
<evidence type="ECO:0000256" key="4">
    <source>
        <dbReference type="HAMAP-Rule" id="MF_00724"/>
    </source>
</evidence>
<organism evidence="6 7">
    <name type="scientific">Parablautia muri</name>
    <dbReference type="NCBI Taxonomy" id="2320879"/>
    <lineage>
        <taxon>Bacteria</taxon>
        <taxon>Bacillati</taxon>
        <taxon>Bacillota</taxon>
        <taxon>Clostridia</taxon>
        <taxon>Lachnospirales</taxon>
        <taxon>Lachnospiraceae</taxon>
        <taxon>Parablautia</taxon>
    </lineage>
</organism>
<dbReference type="RefSeq" id="WP_160560589.1">
    <property type="nucleotide sequence ID" value="NZ_QZDT01000020.1"/>
</dbReference>
<dbReference type="EMBL" id="QZDT01000020">
    <property type="protein sequence ID" value="NBJ93520.1"/>
    <property type="molecule type" value="Genomic_DNA"/>
</dbReference>
<dbReference type="InterPro" id="IPR001624">
    <property type="entry name" value="FliE"/>
</dbReference>
<keyword evidence="3 4" id="KW-0975">Bacterial flagellum</keyword>
<sequence length="105" mass="11674">MDIASLYNISSGAIREAAESAQAARQTESTGEFGNFFEKAIENLNTTNAYLSDAENEKLRWALGETDNTNELGIALQKASTALQYTVAVRDKFLEAYREIMQMQI</sequence>
<evidence type="ECO:0000256" key="3">
    <source>
        <dbReference type="ARBA" id="ARBA00023143"/>
    </source>
</evidence>
<dbReference type="GO" id="GO:0009425">
    <property type="term" value="C:bacterial-type flagellum basal body"/>
    <property type="evidence" value="ECO:0007669"/>
    <property type="project" value="UniProtKB-SubCell"/>
</dbReference>
<evidence type="ECO:0000256" key="2">
    <source>
        <dbReference type="ARBA" id="ARBA00009272"/>
    </source>
</evidence>
<gene>
    <name evidence="4 6" type="primary">fliE</name>
    <name evidence="6" type="ORF">D5281_13170</name>
</gene>
<dbReference type="OrthoDB" id="9812413at2"/>
<evidence type="ECO:0000313" key="7">
    <source>
        <dbReference type="Proteomes" id="UP001154420"/>
    </source>
</evidence>
<dbReference type="Proteomes" id="UP001154420">
    <property type="component" value="Unassembled WGS sequence"/>
</dbReference>
<dbReference type="HAMAP" id="MF_00724">
    <property type="entry name" value="FliE"/>
    <property type="match status" value="1"/>
</dbReference>
<dbReference type="PANTHER" id="PTHR34653:SF1">
    <property type="entry name" value="FLAGELLAR HOOK-BASAL BODY COMPLEX PROTEIN FLIE"/>
    <property type="match status" value="1"/>
</dbReference>
<name>A0A9X5GT81_9FIRM</name>
<comment type="subcellular location">
    <subcellularLocation>
        <location evidence="1 4">Bacterial flagellum basal body</location>
    </subcellularLocation>
</comment>
<accession>A0A9X5GT81</accession>
<dbReference type="AlphaFoldDB" id="A0A9X5GT81"/>
<reference evidence="6" key="1">
    <citation type="submission" date="2018-09" db="EMBL/GenBank/DDBJ databases">
        <title>Murine metabolic-syndrome-specific gut microbial biobank.</title>
        <authorList>
            <person name="Liu C."/>
        </authorList>
    </citation>
    <scope>NUCLEOTIDE SEQUENCE</scope>
    <source>
        <strain evidence="6">D42-62</strain>
    </source>
</reference>